<dbReference type="PANTHER" id="PTHR13170">
    <property type="entry name" value="O-GLCNACASE"/>
    <property type="match status" value="1"/>
</dbReference>
<evidence type="ECO:0000313" key="2">
    <source>
        <dbReference type="EMBL" id="MDQ0643434.1"/>
    </source>
</evidence>
<dbReference type="EMBL" id="JAUSXK010000001">
    <property type="protein sequence ID" value="MDQ0643434.1"/>
    <property type="molecule type" value="Genomic_DNA"/>
</dbReference>
<protein>
    <submittedName>
        <fullName evidence="2">Ribosomal protein S18 acetylase RimI-like enzyme</fullName>
    </submittedName>
</protein>
<proteinExistence type="predicted"/>
<evidence type="ECO:0000259" key="1">
    <source>
        <dbReference type="PROSITE" id="PS51186"/>
    </source>
</evidence>
<dbReference type="PROSITE" id="PS51186">
    <property type="entry name" value="GNAT"/>
    <property type="match status" value="1"/>
</dbReference>
<gene>
    <name evidence="2" type="ORF">QFZ46_001594</name>
</gene>
<reference evidence="2 3" key="1">
    <citation type="submission" date="2023-07" db="EMBL/GenBank/DDBJ databases">
        <title>Comparative genomics of wheat-associated soil bacteria to identify genetic determinants of phenazine resistance.</title>
        <authorList>
            <person name="Mouncey N."/>
        </authorList>
    </citation>
    <scope>NUCLEOTIDE SEQUENCE [LARGE SCALE GENOMIC DNA]</scope>
    <source>
        <strain evidence="2 3">W2I7</strain>
    </source>
</reference>
<dbReference type="CDD" id="cd04301">
    <property type="entry name" value="NAT_SF"/>
    <property type="match status" value="1"/>
</dbReference>
<feature type="domain" description="N-acetyltransferase" evidence="1">
    <location>
        <begin position="56"/>
        <end position="197"/>
    </location>
</feature>
<name>A0ABU0P9X7_9MICO</name>
<accession>A0ABU0P9X7</accession>
<comment type="caution">
    <text evidence="2">The sequence shown here is derived from an EMBL/GenBank/DDBJ whole genome shotgun (WGS) entry which is preliminary data.</text>
</comment>
<organism evidence="2 3">
    <name type="scientific">Microbacterium murale</name>
    <dbReference type="NCBI Taxonomy" id="1081040"/>
    <lineage>
        <taxon>Bacteria</taxon>
        <taxon>Bacillati</taxon>
        <taxon>Actinomycetota</taxon>
        <taxon>Actinomycetes</taxon>
        <taxon>Micrococcales</taxon>
        <taxon>Microbacteriaceae</taxon>
        <taxon>Microbacterium</taxon>
    </lineage>
</organism>
<dbReference type="InterPro" id="IPR051822">
    <property type="entry name" value="Glycosyl_Hydrolase_84"/>
</dbReference>
<keyword evidence="3" id="KW-1185">Reference proteome</keyword>
<dbReference type="RefSeq" id="WP_307360189.1">
    <property type="nucleotide sequence ID" value="NZ_JAUSXK010000001.1"/>
</dbReference>
<evidence type="ECO:0000313" key="3">
    <source>
        <dbReference type="Proteomes" id="UP001239085"/>
    </source>
</evidence>
<dbReference type="Proteomes" id="UP001239085">
    <property type="component" value="Unassembled WGS sequence"/>
</dbReference>
<dbReference type="Gene3D" id="3.40.630.30">
    <property type="match status" value="1"/>
</dbReference>
<sequence>MPTIRRFRESDRSDVAEICLKTGNGGADATGMHGSDDLLADIFALPYVDFEPELTFVVDTGTRASGYVVAAADTRAFVDRYRREWLPAFERKYARLAPSAILEMGRDPERMMIAELDEYPAHLHIDLLPELQGQGVGRGLIRALLAALHGRGVPGVHLGVSPQNTGARAFYHRLGFRPLPSDSGAGSLLGIRTDAVV</sequence>
<dbReference type="Pfam" id="PF00583">
    <property type="entry name" value="Acetyltransf_1"/>
    <property type="match status" value="1"/>
</dbReference>
<dbReference type="SUPFAM" id="SSF55729">
    <property type="entry name" value="Acyl-CoA N-acyltransferases (Nat)"/>
    <property type="match status" value="1"/>
</dbReference>
<dbReference type="PANTHER" id="PTHR13170:SF16">
    <property type="entry name" value="PROTEIN O-GLCNACASE"/>
    <property type="match status" value="1"/>
</dbReference>
<dbReference type="InterPro" id="IPR016181">
    <property type="entry name" value="Acyl_CoA_acyltransferase"/>
</dbReference>
<dbReference type="InterPro" id="IPR000182">
    <property type="entry name" value="GNAT_dom"/>
</dbReference>